<evidence type="ECO:0000313" key="1">
    <source>
        <dbReference type="EMBL" id="KAF2105202.1"/>
    </source>
</evidence>
<sequence length="146" mass="16609">MTVSDKVLNVLVDSSECLYRIRRDTGRASRIVYVCLEDPTIIPEDDRTYGPSLLTHLQKLPEWNQTWTTLTIYTSDAQIQCRADAFRPPALQQSQCPGNYPLYQITELATLRLFRQRVSEVQLGSTAGILKVATFAHDIPLLLREV</sequence>
<accession>A0A6A5YD68</accession>
<dbReference type="EMBL" id="ML977400">
    <property type="protein sequence ID" value="KAF2105202.1"/>
    <property type="molecule type" value="Genomic_DNA"/>
</dbReference>
<dbReference type="OrthoDB" id="2687876at2759"/>
<keyword evidence="2" id="KW-1185">Reference proteome</keyword>
<organism evidence="1 2">
    <name type="scientific">Lophiotrema nucula</name>
    <dbReference type="NCBI Taxonomy" id="690887"/>
    <lineage>
        <taxon>Eukaryota</taxon>
        <taxon>Fungi</taxon>
        <taxon>Dikarya</taxon>
        <taxon>Ascomycota</taxon>
        <taxon>Pezizomycotina</taxon>
        <taxon>Dothideomycetes</taxon>
        <taxon>Pleosporomycetidae</taxon>
        <taxon>Pleosporales</taxon>
        <taxon>Lophiotremataceae</taxon>
        <taxon>Lophiotrema</taxon>
    </lineage>
</organism>
<protein>
    <submittedName>
        <fullName evidence="1">Uncharacterized protein</fullName>
    </submittedName>
</protein>
<name>A0A6A5YD68_9PLEO</name>
<dbReference type="AlphaFoldDB" id="A0A6A5YD68"/>
<proteinExistence type="predicted"/>
<dbReference type="Proteomes" id="UP000799770">
    <property type="component" value="Unassembled WGS sequence"/>
</dbReference>
<reference evidence="1" key="1">
    <citation type="journal article" date="2020" name="Stud. Mycol.">
        <title>101 Dothideomycetes genomes: a test case for predicting lifestyles and emergence of pathogens.</title>
        <authorList>
            <person name="Haridas S."/>
            <person name="Albert R."/>
            <person name="Binder M."/>
            <person name="Bloem J."/>
            <person name="Labutti K."/>
            <person name="Salamov A."/>
            <person name="Andreopoulos B."/>
            <person name="Baker S."/>
            <person name="Barry K."/>
            <person name="Bills G."/>
            <person name="Bluhm B."/>
            <person name="Cannon C."/>
            <person name="Castanera R."/>
            <person name="Culley D."/>
            <person name="Daum C."/>
            <person name="Ezra D."/>
            <person name="Gonzalez J."/>
            <person name="Henrissat B."/>
            <person name="Kuo A."/>
            <person name="Liang C."/>
            <person name="Lipzen A."/>
            <person name="Lutzoni F."/>
            <person name="Magnuson J."/>
            <person name="Mondo S."/>
            <person name="Nolan M."/>
            <person name="Ohm R."/>
            <person name="Pangilinan J."/>
            <person name="Park H.-J."/>
            <person name="Ramirez L."/>
            <person name="Alfaro M."/>
            <person name="Sun H."/>
            <person name="Tritt A."/>
            <person name="Yoshinaga Y."/>
            <person name="Zwiers L.-H."/>
            <person name="Turgeon B."/>
            <person name="Goodwin S."/>
            <person name="Spatafora J."/>
            <person name="Crous P."/>
            <person name="Grigoriev I."/>
        </authorList>
    </citation>
    <scope>NUCLEOTIDE SEQUENCE</scope>
    <source>
        <strain evidence="1">CBS 627.86</strain>
    </source>
</reference>
<evidence type="ECO:0000313" key="2">
    <source>
        <dbReference type="Proteomes" id="UP000799770"/>
    </source>
</evidence>
<gene>
    <name evidence="1" type="ORF">BDV96DRAFT_680023</name>
</gene>